<comment type="caution">
    <text evidence="2">The sequence shown here is derived from an EMBL/GenBank/DDBJ whole genome shotgun (WGS) entry which is preliminary data.</text>
</comment>
<evidence type="ECO:0000256" key="1">
    <source>
        <dbReference type="SAM" id="MobiDB-lite"/>
    </source>
</evidence>
<feature type="compositionally biased region" description="Basic and acidic residues" evidence="1">
    <location>
        <begin position="48"/>
        <end position="60"/>
    </location>
</feature>
<feature type="region of interest" description="Disordered" evidence="1">
    <location>
        <begin position="1"/>
        <end position="21"/>
    </location>
</feature>
<dbReference type="Proteomes" id="UP000597762">
    <property type="component" value="Unassembled WGS sequence"/>
</dbReference>
<gene>
    <name evidence="2" type="ORF">SPHA_1371</name>
</gene>
<protein>
    <submittedName>
        <fullName evidence="2">Uncharacterized protein</fullName>
    </submittedName>
</protein>
<evidence type="ECO:0000313" key="2">
    <source>
        <dbReference type="EMBL" id="CAE1143756.1"/>
    </source>
</evidence>
<name>A0A812AM19_ACAPH</name>
<proteinExistence type="predicted"/>
<reference evidence="2" key="1">
    <citation type="submission" date="2021-01" db="EMBL/GenBank/DDBJ databases">
        <authorList>
            <person name="Li R."/>
            <person name="Bekaert M."/>
        </authorList>
    </citation>
    <scope>NUCLEOTIDE SEQUENCE</scope>
    <source>
        <strain evidence="2">Farmed</strain>
    </source>
</reference>
<dbReference type="AlphaFoldDB" id="A0A812AM19"/>
<organism evidence="2 3">
    <name type="scientific">Acanthosepion pharaonis</name>
    <name type="common">Pharaoh cuttlefish</name>
    <name type="synonym">Sepia pharaonis</name>
    <dbReference type="NCBI Taxonomy" id="158019"/>
    <lineage>
        <taxon>Eukaryota</taxon>
        <taxon>Metazoa</taxon>
        <taxon>Spiralia</taxon>
        <taxon>Lophotrochozoa</taxon>
        <taxon>Mollusca</taxon>
        <taxon>Cephalopoda</taxon>
        <taxon>Coleoidea</taxon>
        <taxon>Decapodiformes</taxon>
        <taxon>Sepiida</taxon>
        <taxon>Sepiina</taxon>
        <taxon>Sepiidae</taxon>
        <taxon>Acanthosepion</taxon>
    </lineage>
</organism>
<keyword evidence="3" id="KW-1185">Reference proteome</keyword>
<dbReference type="EMBL" id="CAHIKZ030000038">
    <property type="protein sequence ID" value="CAE1143756.1"/>
    <property type="molecule type" value="Genomic_DNA"/>
</dbReference>
<feature type="region of interest" description="Disordered" evidence="1">
    <location>
        <begin position="33"/>
        <end position="83"/>
    </location>
</feature>
<evidence type="ECO:0000313" key="3">
    <source>
        <dbReference type="Proteomes" id="UP000597762"/>
    </source>
</evidence>
<sequence>MDDISRQEMKHLSERLDEVESAVEKLKVSVHNLNARISSKKHHHVKSHDKSRDKSNEKGPSKVSVKPPRPVSRPPTTNGSAQFMKSLKSKVSSVHPNYANLRTFLNKGLYATTASTPEKKKNCTKNLNKMASEGKQFSCTLNMTVEIKGESTCKK</sequence>
<feature type="compositionally biased region" description="Basic residues" evidence="1">
    <location>
        <begin position="38"/>
        <end position="47"/>
    </location>
</feature>
<accession>A0A812AM19</accession>